<evidence type="ECO:0000256" key="13">
    <source>
        <dbReference type="SAM" id="SignalP"/>
    </source>
</evidence>
<dbReference type="PANTHER" id="PTHR32552">
    <property type="entry name" value="FERRICHROME IRON RECEPTOR-RELATED"/>
    <property type="match status" value="1"/>
</dbReference>
<keyword evidence="5 11" id="KW-0812">Transmembrane</keyword>
<dbReference type="PANTHER" id="PTHR32552:SF81">
    <property type="entry name" value="TONB-DEPENDENT OUTER MEMBRANE RECEPTOR"/>
    <property type="match status" value="1"/>
</dbReference>
<evidence type="ECO:0000256" key="5">
    <source>
        <dbReference type="ARBA" id="ARBA00022692"/>
    </source>
</evidence>
<evidence type="ECO:0000256" key="2">
    <source>
        <dbReference type="ARBA" id="ARBA00022448"/>
    </source>
</evidence>
<evidence type="ECO:0000256" key="4">
    <source>
        <dbReference type="ARBA" id="ARBA00022496"/>
    </source>
</evidence>
<keyword evidence="9 11" id="KW-0472">Membrane</keyword>
<feature type="domain" description="TonB-dependent receptor-like beta-barrel" evidence="14">
    <location>
        <begin position="281"/>
        <end position="707"/>
    </location>
</feature>
<keyword evidence="7" id="KW-0406">Ion transport</keyword>
<comment type="caution">
    <text evidence="16">The sequence shown here is derived from an EMBL/GenBank/DDBJ whole genome shotgun (WGS) entry which is preliminary data.</text>
</comment>
<keyword evidence="10 11" id="KW-0998">Cell outer membrane</keyword>
<comment type="subcellular location">
    <subcellularLocation>
        <location evidence="1 11">Cell outer membrane</location>
        <topology evidence="1 11">Multi-pass membrane protein</topology>
    </subcellularLocation>
</comment>
<keyword evidence="2 11" id="KW-0813">Transport</keyword>
<keyword evidence="16" id="KW-0675">Receptor</keyword>
<keyword evidence="6" id="KW-0408">Iron</keyword>
<evidence type="ECO:0000259" key="14">
    <source>
        <dbReference type="Pfam" id="PF00593"/>
    </source>
</evidence>
<dbReference type="RefSeq" id="WP_317974934.1">
    <property type="nucleotide sequence ID" value="NZ_BTFW01000001.1"/>
</dbReference>
<sequence>MMRSTYGTAMCAAMSAIAWGLAAPAMAETASADAGAEPEAPASSPIVVTAQHREQSAQDVGIALSVVGQDMLRERGITNVNQLQDAVPALQVEPAFGGGAPQFRLRGVGFQDYASNNSPTVGVYVNEVAYPVPIMTQGLIFDVARVEVLRGPQGTLYGRNTTGGAINFVTNRPTDTLHAGGTLEYGRFGAFNGEAYVSGPLADGVSLRLAGATQQGGAFQHNRDTGASLGDANRWGGRALLQVAPRGSGLTMLLDFHYGRDTSEATGLYLLNPLHTRGGAGPTIPADTDRNATGWGVSPQLIADTDLTARSKPGVNNRTWGVSANVAYDFGPVTFTSITSYDWLSREQFGDWDASASIEADTFFGSKVKVFAQEARLSNSKPGPLTWVAGVYYSQQHLNERYFSDFLDIYGTYARVNYAQAVESVSVFGQAEYQFTPRLRAILGMRYEHETRALDGFGSAFGGATALPPTSVDTAMDPFTGKVALQYTPAAHVMVYASASRGTKSGGFTTYNTGNSSGIQPFRPEKINAYEVGFKANPLPIVQINGSAYYYDYHDQQVLSAVWGANGPVGRFTNADKSRVLGGELELVLTPVKGLSINQYLSYSEGKYLDFQDLDVAASRAAGGPVYTDKSHTPIPFPQWSWGGGLSYARPVAGFVVTPSTTFTYRSKYPSWLGTTYDIGAYVVINAELSLAPANGKWNLALWGRNIFNEKYDLTRNFFTSADIAQPARPASYGVRFSVNY</sequence>
<dbReference type="EMBL" id="BTFW01000001">
    <property type="protein sequence ID" value="GMM61226.1"/>
    <property type="molecule type" value="Genomic_DNA"/>
</dbReference>
<evidence type="ECO:0000256" key="3">
    <source>
        <dbReference type="ARBA" id="ARBA00022452"/>
    </source>
</evidence>
<dbReference type="InterPro" id="IPR039426">
    <property type="entry name" value="TonB-dep_rcpt-like"/>
</dbReference>
<evidence type="ECO:0000313" key="16">
    <source>
        <dbReference type="EMBL" id="GMM61226.1"/>
    </source>
</evidence>
<dbReference type="SUPFAM" id="SSF56935">
    <property type="entry name" value="Porins"/>
    <property type="match status" value="1"/>
</dbReference>
<dbReference type="Pfam" id="PF00593">
    <property type="entry name" value="TonB_dep_Rec_b-barrel"/>
    <property type="match status" value="1"/>
</dbReference>
<keyword evidence="4" id="KW-0410">Iron transport</keyword>
<dbReference type="InterPro" id="IPR012910">
    <property type="entry name" value="Plug_dom"/>
</dbReference>
<dbReference type="InterPro" id="IPR036942">
    <property type="entry name" value="Beta-barrel_TonB_sf"/>
</dbReference>
<evidence type="ECO:0000313" key="17">
    <source>
        <dbReference type="Proteomes" id="UP001187221"/>
    </source>
</evidence>
<gene>
    <name evidence="16" type="ORF">NUTIK01_20030</name>
</gene>
<evidence type="ECO:0000256" key="1">
    <source>
        <dbReference type="ARBA" id="ARBA00004571"/>
    </source>
</evidence>
<keyword evidence="8 12" id="KW-0798">TonB box</keyword>
<dbReference type="InterPro" id="IPR000531">
    <property type="entry name" value="Beta-barrel_TonB"/>
</dbReference>
<evidence type="ECO:0000256" key="10">
    <source>
        <dbReference type="ARBA" id="ARBA00023237"/>
    </source>
</evidence>
<evidence type="ECO:0000256" key="8">
    <source>
        <dbReference type="ARBA" id="ARBA00023077"/>
    </source>
</evidence>
<evidence type="ECO:0000256" key="11">
    <source>
        <dbReference type="PROSITE-ProRule" id="PRU01360"/>
    </source>
</evidence>
<evidence type="ECO:0000259" key="15">
    <source>
        <dbReference type="Pfam" id="PF07715"/>
    </source>
</evidence>
<keyword evidence="3 11" id="KW-1134">Transmembrane beta strand</keyword>
<feature type="signal peptide" evidence="13">
    <location>
        <begin position="1"/>
        <end position="27"/>
    </location>
</feature>
<reference evidence="16 17" key="1">
    <citation type="submission" date="2023-06" db="EMBL/GenBank/DDBJ databases">
        <title>Draft genome sequence of Novosphingobium sp. strain IK01.</title>
        <authorList>
            <person name="Hatamoto M."/>
            <person name="Ikarashi T."/>
            <person name="Yamaguchi T."/>
        </authorList>
    </citation>
    <scope>NUCLEOTIDE SEQUENCE [LARGE SCALE GENOMIC DNA]</scope>
    <source>
        <strain evidence="16 17">IK01</strain>
    </source>
</reference>
<dbReference type="Proteomes" id="UP001187221">
    <property type="component" value="Unassembled WGS sequence"/>
</dbReference>
<evidence type="ECO:0000256" key="7">
    <source>
        <dbReference type="ARBA" id="ARBA00023065"/>
    </source>
</evidence>
<proteinExistence type="inferred from homology"/>
<feature type="chain" id="PRO_5047401460" evidence="13">
    <location>
        <begin position="28"/>
        <end position="741"/>
    </location>
</feature>
<evidence type="ECO:0000256" key="9">
    <source>
        <dbReference type="ARBA" id="ARBA00023136"/>
    </source>
</evidence>
<name>A0ABQ6PAZ0_9SPHN</name>
<dbReference type="Pfam" id="PF07715">
    <property type="entry name" value="Plug"/>
    <property type="match status" value="1"/>
</dbReference>
<feature type="domain" description="TonB-dependent receptor plug" evidence="15">
    <location>
        <begin position="57"/>
        <end position="165"/>
    </location>
</feature>
<organism evidence="16 17">
    <name type="scientific">Novosphingobium pituita</name>
    <dbReference type="NCBI Taxonomy" id="3056842"/>
    <lineage>
        <taxon>Bacteria</taxon>
        <taxon>Pseudomonadati</taxon>
        <taxon>Pseudomonadota</taxon>
        <taxon>Alphaproteobacteria</taxon>
        <taxon>Sphingomonadales</taxon>
        <taxon>Sphingomonadaceae</taxon>
        <taxon>Novosphingobium</taxon>
    </lineage>
</organism>
<keyword evidence="17" id="KW-1185">Reference proteome</keyword>
<dbReference type="Gene3D" id="2.40.170.20">
    <property type="entry name" value="TonB-dependent receptor, beta-barrel domain"/>
    <property type="match status" value="1"/>
</dbReference>
<evidence type="ECO:0000256" key="6">
    <source>
        <dbReference type="ARBA" id="ARBA00023004"/>
    </source>
</evidence>
<evidence type="ECO:0000256" key="12">
    <source>
        <dbReference type="RuleBase" id="RU003357"/>
    </source>
</evidence>
<dbReference type="PROSITE" id="PS52016">
    <property type="entry name" value="TONB_DEPENDENT_REC_3"/>
    <property type="match status" value="1"/>
</dbReference>
<keyword evidence="13" id="KW-0732">Signal</keyword>
<protein>
    <submittedName>
        <fullName evidence="16">TonB-dependent receptor</fullName>
    </submittedName>
</protein>
<accession>A0ABQ6PAZ0</accession>
<comment type="similarity">
    <text evidence="11 12">Belongs to the TonB-dependent receptor family.</text>
</comment>